<feature type="region of interest" description="Disordered" evidence="1">
    <location>
        <begin position="50"/>
        <end position="109"/>
    </location>
</feature>
<dbReference type="RefSeq" id="YP_009329130.1">
    <property type="nucleotide sequence ID" value="NC_032108.1"/>
</dbReference>
<feature type="compositionally biased region" description="Acidic residues" evidence="1">
    <location>
        <begin position="61"/>
        <end position="73"/>
    </location>
</feature>
<evidence type="ECO:0000313" key="3">
    <source>
        <dbReference type="Proteomes" id="UP000201465"/>
    </source>
</evidence>
<dbReference type="GeneID" id="30523140"/>
<feature type="compositionally biased region" description="Basic and acidic residues" evidence="1">
    <location>
        <begin position="50"/>
        <end position="60"/>
    </location>
</feature>
<name>A0A1M7XUQ1_9VIRU</name>
<proteinExistence type="predicted"/>
<organism evidence="2 3">
    <name type="scientific">Cedratvirus A11</name>
    <dbReference type="NCBI Taxonomy" id="1903266"/>
    <lineage>
        <taxon>Viruses</taxon>
        <taxon>Pithoviruses</taxon>
        <taxon>Orthocedratvirinae</taxon>
        <taxon>Alphacedratvirus</taxon>
        <taxon>Alphacedratvirus aljazairmassiliense</taxon>
    </lineage>
</organism>
<keyword evidence="3" id="KW-1185">Reference proteome</keyword>
<protein>
    <submittedName>
        <fullName evidence="2">Uncharacterized protein</fullName>
    </submittedName>
</protein>
<evidence type="ECO:0000313" key="2">
    <source>
        <dbReference type="EMBL" id="SHO33258.1"/>
    </source>
</evidence>
<gene>
    <name evidence="2" type="ORF">BQ3484_190</name>
</gene>
<dbReference type="KEGG" id="vg:30523140"/>
<evidence type="ECO:0000256" key="1">
    <source>
        <dbReference type="SAM" id="MobiDB-lite"/>
    </source>
</evidence>
<accession>A0A1M7XUQ1</accession>
<sequence length="109" mass="13098">MSYYRSPAVSPSVIPKNRDYYQSDEEETYVSPARRLGVFQRRTTPTIYDYSRRGNLRDEYGYDEDETEDEDEGEYTRGTPVVRSPRLYQPPRYRSYPRNNGYSPRRIEF</sequence>
<dbReference type="EMBL" id="LT671577">
    <property type="protein sequence ID" value="SHO33258.1"/>
    <property type="molecule type" value="Genomic_DNA"/>
</dbReference>
<feature type="region of interest" description="Disordered" evidence="1">
    <location>
        <begin position="1"/>
        <end position="29"/>
    </location>
</feature>
<reference evidence="2 3" key="1">
    <citation type="submission" date="2016-11" db="EMBL/GenBank/DDBJ databases">
        <authorList>
            <consortium name="Urmite Genomes"/>
        </authorList>
    </citation>
    <scope>NUCLEOTIDE SEQUENCE [LARGE SCALE GENOMIC DNA]</scope>
    <source>
        <strain evidence="2 3">A11</strain>
    </source>
</reference>
<dbReference type="Proteomes" id="UP000201465">
    <property type="component" value="Segment"/>
</dbReference>